<dbReference type="Pfam" id="PF03795">
    <property type="entry name" value="YCII"/>
    <property type="match status" value="1"/>
</dbReference>
<accession>A0AAV3XJB0</accession>
<comment type="caution">
    <text evidence="3">The sequence shown here is derived from an EMBL/GenBank/DDBJ whole genome shotgun (WGS) entry which is preliminary data.</text>
</comment>
<sequence>MKVMVIVKATKDSEAGVMPSEQLLSEMGNYNEELVKAGIMLAGEGLHPSSKGVRVRFSGATRTAIDGPFTETKELIAGFWLWQVQSMDEAIAWVKRCPNPMPGESEIEIRPIFEAEDFGEALTPELKEQEARIRLAAEKLKNS</sequence>
<comment type="similarity">
    <text evidence="1">Belongs to the YciI family.</text>
</comment>
<keyword evidence="4" id="KW-1185">Reference proteome</keyword>
<evidence type="ECO:0000256" key="1">
    <source>
        <dbReference type="ARBA" id="ARBA00007689"/>
    </source>
</evidence>
<dbReference type="PANTHER" id="PTHR35174:SF4">
    <property type="entry name" value="BLL7163 PROTEIN"/>
    <property type="match status" value="1"/>
</dbReference>
<dbReference type="SUPFAM" id="SSF54909">
    <property type="entry name" value="Dimeric alpha+beta barrel"/>
    <property type="match status" value="1"/>
</dbReference>
<gene>
    <name evidence="3" type="ORF">MiSe_75610</name>
</gene>
<organism evidence="3 4">
    <name type="scientific">Microseira wollei NIES-4236</name>
    <dbReference type="NCBI Taxonomy" id="2530354"/>
    <lineage>
        <taxon>Bacteria</taxon>
        <taxon>Bacillati</taxon>
        <taxon>Cyanobacteriota</taxon>
        <taxon>Cyanophyceae</taxon>
        <taxon>Oscillatoriophycideae</taxon>
        <taxon>Aerosakkonematales</taxon>
        <taxon>Aerosakkonemataceae</taxon>
        <taxon>Microseira</taxon>
    </lineage>
</organism>
<evidence type="ECO:0000313" key="3">
    <source>
        <dbReference type="EMBL" id="GET42743.1"/>
    </source>
</evidence>
<dbReference type="EMBL" id="BLAY01000180">
    <property type="protein sequence ID" value="GET42743.1"/>
    <property type="molecule type" value="Genomic_DNA"/>
</dbReference>
<dbReference type="AlphaFoldDB" id="A0AAV3XJB0"/>
<evidence type="ECO:0000259" key="2">
    <source>
        <dbReference type="Pfam" id="PF03795"/>
    </source>
</evidence>
<dbReference type="Proteomes" id="UP001050975">
    <property type="component" value="Unassembled WGS sequence"/>
</dbReference>
<dbReference type="RefSeq" id="WP_226590749.1">
    <property type="nucleotide sequence ID" value="NZ_BLAY01000180.1"/>
</dbReference>
<reference evidence="3" key="1">
    <citation type="submission" date="2019-10" db="EMBL/GenBank/DDBJ databases">
        <title>Draft genome sequece of Microseira wollei NIES-4236.</title>
        <authorList>
            <person name="Yamaguchi H."/>
            <person name="Suzuki S."/>
            <person name="Kawachi M."/>
        </authorList>
    </citation>
    <scope>NUCLEOTIDE SEQUENCE</scope>
    <source>
        <strain evidence="3">NIES-4236</strain>
    </source>
</reference>
<dbReference type="InterPro" id="IPR011008">
    <property type="entry name" value="Dimeric_a/b-barrel"/>
</dbReference>
<dbReference type="Gene3D" id="3.30.70.1060">
    <property type="entry name" value="Dimeric alpha+beta barrel"/>
    <property type="match status" value="1"/>
</dbReference>
<name>A0AAV3XJB0_9CYAN</name>
<proteinExistence type="inferred from homology"/>
<evidence type="ECO:0000313" key="4">
    <source>
        <dbReference type="Proteomes" id="UP001050975"/>
    </source>
</evidence>
<dbReference type="PANTHER" id="PTHR35174">
    <property type="entry name" value="BLL7171 PROTEIN-RELATED"/>
    <property type="match status" value="1"/>
</dbReference>
<feature type="domain" description="YCII-related" evidence="2">
    <location>
        <begin position="1"/>
        <end position="112"/>
    </location>
</feature>
<dbReference type="InterPro" id="IPR005545">
    <property type="entry name" value="YCII"/>
</dbReference>
<protein>
    <recommendedName>
        <fullName evidence="2">YCII-related domain-containing protein</fullName>
    </recommendedName>
</protein>